<comment type="caution">
    <text evidence="1">The sequence shown here is derived from an EMBL/GenBank/DDBJ whole genome shotgun (WGS) entry which is preliminary data.</text>
</comment>
<dbReference type="Proteomes" id="UP000306319">
    <property type="component" value="Unassembled WGS sequence"/>
</dbReference>
<organism evidence="1 2">
    <name type="scientific">Lepagella muris</name>
    <dbReference type="NCBI Taxonomy" id="3032870"/>
    <lineage>
        <taxon>Bacteria</taxon>
        <taxon>Pseudomonadati</taxon>
        <taxon>Bacteroidota</taxon>
        <taxon>Bacteroidia</taxon>
        <taxon>Bacteroidales</taxon>
        <taxon>Muribaculaceae</taxon>
        <taxon>Lepagella</taxon>
    </lineage>
</organism>
<accession>A0AC61RF43</accession>
<keyword evidence="2" id="KW-1185">Reference proteome</keyword>
<evidence type="ECO:0000313" key="2">
    <source>
        <dbReference type="Proteomes" id="UP000306319"/>
    </source>
</evidence>
<reference evidence="1" key="1">
    <citation type="submission" date="2019-04" db="EMBL/GenBank/DDBJ databases">
        <title>Microbes associate with the intestines of laboratory mice.</title>
        <authorList>
            <person name="Navarre W."/>
            <person name="Wong E."/>
            <person name="Huang K."/>
            <person name="Tropini C."/>
            <person name="Ng K."/>
            <person name="Yu B."/>
        </authorList>
    </citation>
    <scope>NUCLEOTIDE SEQUENCE</scope>
    <source>
        <strain evidence="1">NM04_E33</strain>
    </source>
</reference>
<proteinExistence type="predicted"/>
<evidence type="ECO:0000313" key="1">
    <source>
        <dbReference type="EMBL" id="TGY76179.1"/>
    </source>
</evidence>
<name>A0AC61RF43_9BACT</name>
<protein>
    <submittedName>
        <fullName evidence="1">Uncharacterized protein</fullName>
    </submittedName>
</protein>
<sequence length="524" mass="58209">MRKLEGYILIVIGILFLQGCIKNDLPYPIIQQNITSLEAVGEIRGATIDSTDFSAVVYLGEEVDIENVKFSVFTVSEGGVAVPDLLEGVYDLSHPIVVNIDRYQNYQWVVKAEQPIERYFTIEGQVGESVVDYIGKRVIVNVPQTADLSQLRITSVKLGAAGVSTMTPDLMAGEEYDFSRPVRINVSTFGRTDEWTIYVERVEMLVNTDRVDAWSRVIWAYGSCPSDMSGGFQYRKASDTEWIDVPTSDVTQTSGAVVGCIKHLSPLTEYVVRAVAATNIGNEVKVTTDATADIPDGSFDQWWLKNNKIWCPWNEDGNQYWDTGNTGAATLGQSNVVPTDHTSTGKGQAAELNTKFVGIGPVGKLAAGSIYTGSFVKVDGTNGILDFGRPWSLRPTRLRGYYQYKTAEINYASSEFADLKGRPDSCHIYVALTDWTAPFEIRTNPKNRQLFDKNADYVIAYGELIYSGTMDDYQPFEIELKYRSTSKAPSYLLITNAASKYGDYFTGGAGAVLYVDEYSFDWDY</sequence>
<gene>
    <name evidence="1" type="ORF">E5331_18550</name>
</gene>
<dbReference type="EMBL" id="SRYB01000043">
    <property type="protein sequence ID" value="TGY76179.1"/>
    <property type="molecule type" value="Genomic_DNA"/>
</dbReference>